<keyword evidence="6" id="KW-0574">Periplasm</keyword>
<accession>A0AAE3HJJ4</accession>
<comment type="caution">
    <text evidence="12">The sequence shown here is derived from an EMBL/GenBank/DDBJ whole genome shotgun (WGS) entry which is preliminary data.</text>
</comment>
<dbReference type="Pfam" id="PF01520">
    <property type="entry name" value="Amidase_3"/>
    <property type="match status" value="1"/>
</dbReference>
<dbReference type="CDD" id="cd00118">
    <property type="entry name" value="LysM"/>
    <property type="match status" value="1"/>
</dbReference>
<evidence type="ECO:0000256" key="7">
    <source>
        <dbReference type="ARBA" id="ARBA00022801"/>
    </source>
</evidence>
<evidence type="ECO:0000256" key="10">
    <source>
        <dbReference type="SAM" id="SignalP"/>
    </source>
</evidence>
<dbReference type="SMART" id="SM00646">
    <property type="entry name" value="Ami_3"/>
    <property type="match status" value="1"/>
</dbReference>
<dbReference type="InterPro" id="IPR036779">
    <property type="entry name" value="LysM_dom_sf"/>
</dbReference>
<dbReference type="PROSITE" id="PS51782">
    <property type="entry name" value="LYSM"/>
    <property type="match status" value="1"/>
</dbReference>
<name>A0AAE3HJJ4_9GAMM</name>
<evidence type="ECO:0000313" key="12">
    <source>
        <dbReference type="EMBL" id="MCS3902388.1"/>
    </source>
</evidence>
<evidence type="ECO:0000256" key="4">
    <source>
        <dbReference type="ARBA" id="ARBA00011901"/>
    </source>
</evidence>
<evidence type="ECO:0000256" key="6">
    <source>
        <dbReference type="ARBA" id="ARBA00022764"/>
    </source>
</evidence>
<dbReference type="AlphaFoldDB" id="A0AAE3HJJ4"/>
<dbReference type="CDD" id="cd02696">
    <property type="entry name" value="MurNAc-LAA"/>
    <property type="match status" value="1"/>
</dbReference>
<protein>
    <recommendedName>
        <fullName evidence="9">N-acetylmuramoyl-L-alanine amidase AmiC</fullName>
        <ecNumber evidence="4">3.5.1.28</ecNumber>
    </recommendedName>
</protein>
<evidence type="ECO:0000256" key="5">
    <source>
        <dbReference type="ARBA" id="ARBA00022729"/>
    </source>
</evidence>
<dbReference type="Gene3D" id="3.40.630.40">
    <property type="entry name" value="Zn-dependent exopeptidases"/>
    <property type="match status" value="1"/>
</dbReference>
<evidence type="ECO:0000313" key="13">
    <source>
        <dbReference type="Proteomes" id="UP001204445"/>
    </source>
</evidence>
<dbReference type="Gene3D" id="2.60.40.3500">
    <property type="match status" value="1"/>
</dbReference>
<dbReference type="SMART" id="SM00257">
    <property type="entry name" value="LysM"/>
    <property type="match status" value="1"/>
</dbReference>
<dbReference type="Pfam" id="PF11741">
    <property type="entry name" value="AMIN"/>
    <property type="match status" value="1"/>
</dbReference>
<dbReference type="InterPro" id="IPR018392">
    <property type="entry name" value="LysM"/>
</dbReference>
<dbReference type="Pfam" id="PF01476">
    <property type="entry name" value="LysM"/>
    <property type="match status" value="1"/>
</dbReference>
<dbReference type="Gene3D" id="3.10.350.10">
    <property type="entry name" value="LysM domain"/>
    <property type="match status" value="1"/>
</dbReference>
<dbReference type="FunFam" id="3.40.630.40:FF:000001">
    <property type="entry name" value="N-acetylmuramoyl-L-alanine amidase"/>
    <property type="match status" value="1"/>
</dbReference>
<dbReference type="SUPFAM" id="SSF53187">
    <property type="entry name" value="Zn-dependent exopeptidases"/>
    <property type="match status" value="1"/>
</dbReference>
<evidence type="ECO:0000259" key="11">
    <source>
        <dbReference type="PROSITE" id="PS51782"/>
    </source>
</evidence>
<reference evidence="12" key="1">
    <citation type="submission" date="2022-08" db="EMBL/GenBank/DDBJ databases">
        <title>Genomic Encyclopedia of Type Strains, Phase III (KMG-III): the genomes of soil and plant-associated and newly described type strains.</title>
        <authorList>
            <person name="Whitman W."/>
        </authorList>
    </citation>
    <scope>NUCLEOTIDE SEQUENCE</scope>
    <source>
        <strain evidence="12">HMT 1</strain>
    </source>
</reference>
<feature type="domain" description="LysM" evidence="11">
    <location>
        <begin position="392"/>
        <end position="435"/>
    </location>
</feature>
<sequence>MRAIIASLVLLLVPSLQASAQVEVQGVRVWAAPDNTRIVFDLSAPVEHELLELDDPQRLVIDLEQARLAEQPDQPDADDRYLKSLRSGIRNGNDLRVVLDLKRDVTSKTFQLKPNERYGHRLVVDVFPADGNKTVGSPQAPAKSVAARSESMRDVIVAIDAGHGGEDPGAIGSLGTHEKKVVMDIAKRLAAKVNREAGMRAILTRDGDYFLPLRRRIEIAREHHADLFISIHADAFRDRRVHGSSVYVLSQDGASSEAARWLAKQENAADQIGGISLNDKDDVLKEVLLDLSQTGTLEASIDVAERLIQGLGSTGKLHRRDVQSAGFLVLKAPDIPSVLVETAFISNPDEERKLRDAGHQNRLADAILRGLRQYFADHAPEGTLLAAREKVRRHTISRGDTLSTIAQQYSVSQDKLKQSNGLKGDRIQVGQVLVIPGDSDS</sequence>
<comment type="similarity">
    <text evidence="3">Belongs to the N-acetylmuramoyl-L-alanine amidase 3 family.</text>
</comment>
<dbReference type="GO" id="GO:0071555">
    <property type="term" value="P:cell wall organization"/>
    <property type="evidence" value="ECO:0007669"/>
    <property type="project" value="UniProtKB-KW"/>
</dbReference>
<dbReference type="EC" id="3.5.1.28" evidence="4"/>
<gene>
    <name evidence="12" type="ORF">J2T55_000384</name>
</gene>
<comment type="catalytic activity">
    <reaction evidence="1">
        <text>Hydrolyzes the link between N-acetylmuramoyl residues and L-amino acid residues in certain cell-wall glycopeptides.</text>
        <dbReference type="EC" id="3.5.1.28"/>
    </reaction>
</comment>
<keyword evidence="8" id="KW-0961">Cell wall biogenesis/degradation</keyword>
<dbReference type="RefSeq" id="WP_259053903.1">
    <property type="nucleotide sequence ID" value="NZ_JANUCT010000002.1"/>
</dbReference>
<dbReference type="PANTHER" id="PTHR30404:SF0">
    <property type="entry name" value="N-ACETYLMURAMOYL-L-ALANINE AMIDASE AMIC"/>
    <property type="match status" value="1"/>
</dbReference>
<keyword evidence="7 12" id="KW-0378">Hydrolase</keyword>
<keyword evidence="13" id="KW-1185">Reference proteome</keyword>
<dbReference type="GO" id="GO:0009253">
    <property type="term" value="P:peptidoglycan catabolic process"/>
    <property type="evidence" value="ECO:0007669"/>
    <property type="project" value="InterPro"/>
</dbReference>
<dbReference type="GO" id="GO:0030288">
    <property type="term" value="C:outer membrane-bounded periplasmic space"/>
    <property type="evidence" value="ECO:0007669"/>
    <property type="project" value="TreeGrafter"/>
</dbReference>
<dbReference type="InterPro" id="IPR050695">
    <property type="entry name" value="N-acetylmuramoyl_amidase_3"/>
</dbReference>
<evidence type="ECO:0000256" key="3">
    <source>
        <dbReference type="ARBA" id="ARBA00010860"/>
    </source>
</evidence>
<feature type="chain" id="PRO_5042191392" description="N-acetylmuramoyl-L-alanine amidase AmiC" evidence="10">
    <location>
        <begin position="21"/>
        <end position="441"/>
    </location>
</feature>
<organism evidence="12 13">
    <name type="scientific">Methylohalomonas lacus</name>
    <dbReference type="NCBI Taxonomy" id="398773"/>
    <lineage>
        <taxon>Bacteria</taxon>
        <taxon>Pseudomonadati</taxon>
        <taxon>Pseudomonadota</taxon>
        <taxon>Gammaproteobacteria</taxon>
        <taxon>Methylohalomonadales</taxon>
        <taxon>Methylohalomonadaceae</taxon>
        <taxon>Methylohalomonas</taxon>
    </lineage>
</organism>
<evidence type="ECO:0000256" key="9">
    <source>
        <dbReference type="ARBA" id="ARBA00074581"/>
    </source>
</evidence>
<comment type="subcellular location">
    <subcellularLocation>
        <location evidence="2">Periplasm</location>
    </subcellularLocation>
</comment>
<feature type="signal peptide" evidence="10">
    <location>
        <begin position="1"/>
        <end position="20"/>
    </location>
</feature>
<evidence type="ECO:0000256" key="2">
    <source>
        <dbReference type="ARBA" id="ARBA00004418"/>
    </source>
</evidence>
<dbReference type="InterPro" id="IPR021731">
    <property type="entry name" value="AMIN_dom"/>
</dbReference>
<dbReference type="InterPro" id="IPR002508">
    <property type="entry name" value="MurNAc-LAA_cat"/>
</dbReference>
<dbReference type="Proteomes" id="UP001204445">
    <property type="component" value="Unassembled WGS sequence"/>
</dbReference>
<evidence type="ECO:0000256" key="1">
    <source>
        <dbReference type="ARBA" id="ARBA00001561"/>
    </source>
</evidence>
<dbReference type="EMBL" id="JANUCT010000002">
    <property type="protein sequence ID" value="MCS3902388.1"/>
    <property type="molecule type" value="Genomic_DNA"/>
</dbReference>
<evidence type="ECO:0000256" key="8">
    <source>
        <dbReference type="ARBA" id="ARBA00023316"/>
    </source>
</evidence>
<dbReference type="PANTHER" id="PTHR30404">
    <property type="entry name" value="N-ACETYLMURAMOYL-L-ALANINE AMIDASE"/>
    <property type="match status" value="1"/>
</dbReference>
<dbReference type="GO" id="GO:0008745">
    <property type="term" value="F:N-acetylmuramoyl-L-alanine amidase activity"/>
    <property type="evidence" value="ECO:0007669"/>
    <property type="project" value="UniProtKB-EC"/>
</dbReference>
<proteinExistence type="inferred from homology"/>
<dbReference type="SUPFAM" id="SSF54106">
    <property type="entry name" value="LysM domain"/>
    <property type="match status" value="1"/>
</dbReference>
<keyword evidence="5 10" id="KW-0732">Signal</keyword>